<organism evidence="2 3">
    <name type="scientific">Candidatus Electrothrix aarhusensis</name>
    <dbReference type="NCBI Taxonomy" id="1859131"/>
    <lineage>
        <taxon>Bacteria</taxon>
        <taxon>Pseudomonadati</taxon>
        <taxon>Thermodesulfobacteriota</taxon>
        <taxon>Desulfobulbia</taxon>
        <taxon>Desulfobulbales</taxon>
        <taxon>Desulfobulbaceae</taxon>
        <taxon>Candidatus Electrothrix</taxon>
    </lineage>
</organism>
<reference evidence="2 3" key="1">
    <citation type="submission" date="2017-01" db="EMBL/GenBank/DDBJ databases">
        <title>The cable genome- insights into the physiology and evolution of filamentous bacteria capable of sulfide oxidation via long distance electron transfer.</title>
        <authorList>
            <person name="Schreiber L."/>
            <person name="Bjerg J.T."/>
            <person name="Boggild A."/>
            <person name="Van De Vossenberg J."/>
            <person name="Meysman F."/>
            <person name="Nielsen L.P."/>
            <person name="Schramm A."/>
            <person name="Kjeldsen K.U."/>
        </authorList>
    </citation>
    <scope>NUCLEOTIDE SEQUENCE [LARGE SCALE GENOMIC DNA]</scope>
    <source>
        <strain evidence="2">MCF</strain>
    </source>
</reference>
<accession>A0A444IWI4</accession>
<dbReference type="EMBL" id="MTKO01000081">
    <property type="protein sequence ID" value="RWX45223.1"/>
    <property type="molecule type" value="Genomic_DNA"/>
</dbReference>
<evidence type="ECO:0000256" key="1">
    <source>
        <dbReference type="SAM" id="Phobius"/>
    </source>
</evidence>
<feature type="transmembrane region" description="Helical" evidence="1">
    <location>
        <begin position="17"/>
        <end position="38"/>
    </location>
</feature>
<dbReference type="Proteomes" id="UP000287853">
    <property type="component" value="Unassembled WGS sequence"/>
</dbReference>
<name>A0A444IWI4_9BACT</name>
<keyword evidence="3" id="KW-1185">Reference proteome</keyword>
<keyword evidence="1" id="KW-1133">Transmembrane helix</keyword>
<comment type="caution">
    <text evidence="2">The sequence shown here is derived from an EMBL/GenBank/DDBJ whole genome shotgun (WGS) entry which is preliminary data.</text>
</comment>
<keyword evidence="1" id="KW-0472">Membrane</keyword>
<dbReference type="AlphaFoldDB" id="A0A444IWI4"/>
<sequence>MGRTNGLAEMAVTTGTATQATSCLLVFSIALIFLWIIMGNGQGFVLDQLLGKGLPLFSFQNRGQILCCPLSRTQGIGSQTRTLNIAYSKNFFITGPTSIIGFNPGTTSNIDYLDAPWQEADSAHHQWR</sequence>
<gene>
    <name evidence="2" type="ORF">H206_02791</name>
</gene>
<evidence type="ECO:0000313" key="2">
    <source>
        <dbReference type="EMBL" id="RWX45223.1"/>
    </source>
</evidence>
<protein>
    <submittedName>
        <fullName evidence="2">Uncharacterized protein</fullName>
    </submittedName>
</protein>
<proteinExistence type="predicted"/>
<evidence type="ECO:0000313" key="3">
    <source>
        <dbReference type="Proteomes" id="UP000287853"/>
    </source>
</evidence>
<keyword evidence="1" id="KW-0812">Transmembrane</keyword>